<dbReference type="GO" id="GO:0005829">
    <property type="term" value="C:cytosol"/>
    <property type="evidence" value="ECO:0007669"/>
    <property type="project" value="TreeGrafter"/>
</dbReference>
<keyword evidence="4 6" id="KW-0808">Transferase</keyword>
<feature type="binding site" evidence="6">
    <location>
        <position position="66"/>
    </location>
    <ligand>
        <name>S-adenosyl-L-methionine</name>
        <dbReference type="ChEBI" id="CHEBI:59789"/>
    </ligand>
</feature>
<keyword evidence="2 6" id="KW-0698">rRNA processing</keyword>
<evidence type="ECO:0000313" key="8">
    <source>
        <dbReference type="Proteomes" id="UP000443843"/>
    </source>
</evidence>
<sequence>MDVPRETSEKLAIYQTLLNQWNPRINLVAKSTLEDAAERHFADSLQLMDMVQPGAHWADLGSGGGFPGLVIAIARPMETKVSLVESDQRKATFLRTVLRETGTTANVITKRIEEADPLGADILSARALASLDRLLAFAERHLQAGGTCLFHKGETWREEVEAARAQWRFQSEAIESKTNPRAVVLKIGGIERV</sequence>
<comment type="catalytic activity">
    <reaction evidence="6">
        <text>guanosine(527) in 16S rRNA + S-adenosyl-L-methionine = N(7)-methylguanosine(527) in 16S rRNA + S-adenosyl-L-homocysteine</text>
        <dbReference type="Rhea" id="RHEA:42732"/>
        <dbReference type="Rhea" id="RHEA-COMP:10209"/>
        <dbReference type="Rhea" id="RHEA-COMP:10210"/>
        <dbReference type="ChEBI" id="CHEBI:57856"/>
        <dbReference type="ChEBI" id="CHEBI:59789"/>
        <dbReference type="ChEBI" id="CHEBI:74269"/>
        <dbReference type="ChEBI" id="CHEBI:74480"/>
        <dbReference type="EC" id="2.1.1.170"/>
    </reaction>
</comment>
<organism evidence="7 8">
    <name type="scientific">Pseudooceanicola pacificus</name>
    <dbReference type="NCBI Taxonomy" id="2676438"/>
    <lineage>
        <taxon>Bacteria</taxon>
        <taxon>Pseudomonadati</taxon>
        <taxon>Pseudomonadota</taxon>
        <taxon>Alphaproteobacteria</taxon>
        <taxon>Rhodobacterales</taxon>
        <taxon>Paracoccaceae</taxon>
        <taxon>Pseudooceanicola</taxon>
    </lineage>
</organism>
<evidence type="ECO:0000256" key="6">
    <source>
        <dbReference type="HAMAP-Rule" id="MF_00074"/>
    </source>
</evidence>
<comment type="subcellular location">
    <subcellularLocation>
        <location evidence="6">Cytoplasm</location>
    </subcellularLocation>
</comment>
<gene>
    <name evidence="6 7" type="primary">rsmG</name>
    <name evidence="7" type="ORF">GLS40_02740</name>
</gene>
<comment type="caution">
    <text evidence="6">Lacks conserved residue(s) required for the propagation of feature annotation.</text>
</comment>
<dbReference type="PANTHER" id="PTHR31760:SF0">
    <property type="entry name" value="S-ADENOSYL-L-METHIONINE-DEPENDENT METHYLTRANSFERASES SUPERFAMILY PROTEIN"/>
    <property type="match status" value="1"/>
</dbReference>
<dbReference type="Pfam" id="PF02527">
    <property type="entry name" value="GidB"/>
    <property type="match status" value="1"/>
</dbReference>
<dbReference type="AlphaFoldDB" id="A0A844WDM6"/>
<feature type="binding site" evidence="6">
    <location>
        <position position="126"/>
    </location>
    <ligand>
        <name>S-adenosyl-L-methionine</name>
        <dbReference type="ChEBI" id="CHEBI:59789"/>
    </ligand>
</feature>
<dbReference type="HAMAP" id="MF_00074">
    <property type="entry name" value="16SrRNA_methyltr_G"/>
    <property type="match status" value="1"/>
</dbReference>
<dbReference type="GO" id="GO:0070043">
    <property type="term" value="F:rRNA (guanine-N7-)-methyltransferase activity"/>
    <property type="evidence" value="ECO:0007669"/>
    <property type="project" value="UniProtKB-UniRule"/>
</dbReference>
<evidence type="ECO:0000313" key="7">
    <source>
        <dbReference type="EMBL" id="MWB76939.1"/>
    </source>
</evidence>
<comment type="function">
    <text evidence="6">Specifically methylates the N7 position of guanine in position 527 of 16S rRNA.</text>
</comment>
<keyword evidence="1 6" id="KW-0963">Cytoplasm</keyword>
<accession>A0A844WDM6</accession>
<dbReference type="SUPFAM" id="SSF53335">
    <property type="entry name" value="S-adenosyl-L-methionine-dependent methyltransferases"/>
    <property type="match status" value="1"/>
</dbReference>
<feature type="binding site" evidence="6">
    <location>
        <begin position="112"/>
        <end position="113"/>
    </location>
    <ligand>
        <name>S-adenosyl-L-methionine</name>
        <dbReference type="ChEBI" id="CHEBI:59789"/>
    </ligand>
</feature>
<feature type="binding site" evidence="6">
    <location>
        <position position="61"/>
    </location>
    <ligand>
        <name>S-adenosyl-L-methionine</name>
        <dbReference type="ChEBI" id="CHEBI:59789"/>
    </ligand>
</feature>
<dbReference type="PIRSF" id="PIRSF003078">
    <property type="entry name" value="GidB"/>
    <property type="match status" value="1"/>
</dbReference>
<evidence type="ECO:0000256" key="4">
    <source>
        <dbReference type="ARBA" id="ARBA00022679"/>
    </source>
</evidence>
<dbReference type="Gene3D" id="3.40.50.150">
    <property type="entry name" value="Vaccinia Virus protein VP39"/>
    <property type="match status" value="1"/>
</dbReference>
<comment type="caution">
    <text evidence="7">The sequence shown here is derived from an EMBL/GenBank/DDBJ whole genome shotgun (WGS) entry which is preliminary data.</text>
</comment>
<name>A0A844WDM6_9RHOB</name>
<evidence type="ECO:0000256" key="1">
    <source>
        <dbReference type="ARBA" id="ARBA00022490"/>
    </source>
</evidence>
<reference evidence="7 8" key="1">
    <citation type="submission" date="2019-11" db="EMBL/GenBank/DDBJ databases">
        <title>Pseudooceanicola pacifica sp. nov., isolated from deep-sea sediment of the Pacific Ocean.</title>
        <authorList>
            <person name="Lyu L."/>
        </authorList>
    </citation>
    <scope>NUCLEOTIDE SEQUENCE [LARGE SCALE GENOMIC DNA]</scope>
    <source>
        <strain evidence="7 8">216_PA32_1</strain>
    </source>
</reference>
<keyword evidence="3 6" id="KW-0489">Methyltransferase</keyword>
<dbReference type="PANTHER" id="PTHR31760">
    <property type="entry name" value="S-ADENOSYL-L-METHIONINE-DEPENDENT METHYLTRANSFERASES SUPERFAMILY PROTEIN"/>
    <property type="match status" value="1"/>
</dbReference>
<dbReference type="Proteomes" id="UP000443843">
    <property type="component" value="Unassembled WGS sequence"/>
</dbReference>
<dbReference type="NCBIfam" id="TIGR00138">
    <property type="entry name" value="rsmG_gidB"/>
    <property type="match status" value="1"/>
</dbReference>
<keyword evidence="5 6" id="KW-0949">S-adenosyl-L-methionine</keyword>
<comment type="similarity">
    <text evidence="6">Belongs to the methyltransferase superfamily. RNA methyltransferase RsmG family.</text>
</comment>
<keyword evidence="8" id="KW-1185">Reference proteome</keyword>
<evidence type="ECO:0000256" key="5">
    <source>
        <dbReference type="ARBA" id="ARBA00022691"/>
    </source>
</evidence>
<dbReference type="EMBL" id="WNXQ01000001">
    <property type="protein sequence ID" value="MWB76939.1"/>
    <property type="molecule type" value="Genomic_DNA"/>
</dbReference>
<evidence type="ECO:0000256" key="2">
    <source>
        <dbReference type="ARBA" id="ARBA00022552"/>
    </source>
</evidence>
<dbReference type="InterPro" id="IPR003682">
    <property type="entry name" value="rRNA_ssu_MeTfrase_G"/>
</dbReference>
<protein>
    <recommendedName>
        <fullName evidence="6">Ribosomal RNA small subunit methyltransferase G</fullName>
        <ecNumber evidence="6">2.1.1.170</ecNumber>
    </recommendedName>
    <alternativeName>
        <fullName evidence="6">16S rRNA 7-methylguanosine methyltransferase</fullName>
        <shortName evidence="6">16S rRNA m7G methyltransferase</shortName>
    </alternativeName>
</protein>
<dbReference type="EC" id="2.1.1.170" evidence="6"/>
<evidence type="ECO:0000256" key="3">
    <source>
        <dbReference type="ARBA" id="ARBA00022603"/>
    </source>
</evidence>
<dbReference type="InterPro" id="IPR029063">
    <property type="entry name" value="SAM-dependent_MTases_sf"/>
</dbReference>
<proteinExistence type="inferred from homology"/>